<gene>
    <name evidence="2" type="ORF">ATL17_1669</name>
</gene>
<feature type="transmembrane region" description="Helical" evidence="1">
    <location>
        <begin position="5"/>
        <end position="23"/>
    </location>
</feature>
<sequence>MNRKVVIIVGGFALVALGIWLGMHLERWLVVDACLDAGGRIDLIRGFYNCELE</sequence>
<name>A0A4R6VN85_9HYPH</name>
<keyword evidence="1" id="KW-0812">Transmembrane</keyword>
<evidence type="ECO:0000313" key="3">
    <source>
        <dbReference type="Proteomes" id="UP000295391"/>
    </source>
</evidence>
<accession>A0A4R6VN85</accession>
<keyword evidence="1" id="KW-0472">Membrane</keyword>
<dbReference type="Proteomes" id="UP000295391">
    <property type="component" value="Unassembled WGS sequence"/>
</dbReference>
<keyword evidence="1" id="KW-1133">Transmembrane helix</keyword>
<reference evidence="2 3" key="1">
    <citation type="submission" date="2019-03" db="EMBL/GenBank/DDBJ databases">
        <title>Genomic Encyclopedia of Type Strains, Phase III (KMG-III): the genomes of soil and plant-associated and newly described type strains.</title>
        <authorList>
            <person name="Whitman W."/>
        </authorList>
    </citation>
    <scope>NUCLEOTIDE SEQUENCE [LARGE SCALE GENOMIC DNA]</scope>
    <source>
        <strain evidence="2 3">CGMCC 1.7002</strain>
    </source>
</reference>
<protein>
    <submittedName>
        <fullName evidence="2">Uncharacterized protein</fullName>
    </submittedName>
</protein>
<comment type="caution">
    <text evidence="2">The sequence shown here is derived from an EMBL/GenBank/DDBJ whole genome shotgun (WGS) entry which is preliminary data.</text>
</comment>
<proteinExistence type="predicted"/>
<dbReference type="RefSeq" id="WP_166638952.1">
    <property type="nucleotide sequence ID" value="NZ_SNYR01000002.1"/>
</dbReference>
<dbReference type="AlphaFoldDB" id="A0A4R6VN85"/>
<dbReference type="EMBL" id="SNYR01000002">
    <property type="protein sequence ID" value="TDQ63662.1"/>
    <property type="molecule type" value="Genomic_DNA"/>
</dbReference>
<organism evidence="2 3">
    <name type="scientific">Maritalea mobilis</name>
    <dbReference type="NCBI Taxonomy" id="483324"/>
    <lineage>
        <taxon>Bacteria</taxon>
        <taxon>Pseudomonadati</taxon>
        <taxon>Pseudomonadota</taxon>
        <taxon>Alphaproteobacteria</taxon>
        <taxon>Hyphomicrobiales</taxon>
        <taxon>Devosiaceae</taxon>
        <taxon>Maritalea</taxon>
    </lineage>
</organism>
<keyword evidence="3" id="KW-1185">Reference proteome</keyword>
<evidence type="ECO:0000313" key="2">
    <source>
        <dbReference type="EMBL" id="TDQ63662.1"/>
    </source>
</evidence>
<evidence type="ECO:0000256" key="1">
    <source>
        <dbReference type="SAM" id="Phobius"/>
    </source>
</evidence>